<dbReference type="InterPro" id="IPR011335">
    <property type="entry name" value="Restrct_endonuc-II-like"/>
</dbReference>
<reference evidence="2" key="1">
    <citation type="journal article" date="2021" name="Proc. Natl. Acad. Sci. U.S.A.">
        <title>A Catalog of Tens of Thousands of Viruses from Human Metagenomes Reveals Hidden Associations with Chronic Diseases.</title>
        <authorList>
            <person name="Tisza M.J."/>
            <person name="Buck C.B."/>
        </authorList>
    </citation>
    <scope>NUCLEOTIDE SEQUENCE</scope>
    <source>
        <strain evidence="2">CtE6L85</strain>
    </source>
</reference>
<evidence type="ECO:0000259" key="1">
    <source>
        <dbReference type="Pfam" id="PF12705"/>
    </source>
</evidence>
<dbReference type="EMBL" id="BK015711">
    <property type="protein sequence ID" value="DAE21314.1"/>
    <property type="molecule type" value="Genomic_DNA"/>
</dbReference>
<evidence type="ECO:0000313" key="2">
    <source>
        <dbReference type="EMBL" id="DAE21314.1"/>
    </source>
</evidence>
<feature type="domain" description="PD-(D/E)XK endonuclease-like" evidence="1">
    <location>
        <begin position="15"/>
        <end position="252"/>
    </location>
</feature>
<organism evidence="2">
    <name type="scientific">Siphoviridae sp. ctE6L85</name>
    <dbReference type="NCBI Taxonomy" id="2826202"/>
    <lineage>
        <taxon>Viruses</taxon>
        <taxon>Duplodnaviria</taxon>
        <taxon>Heunggongvirae</taxon>
        <taxon>Uroviricota</taxon>
        <taxon>Caudoviricetes</taxon>
    </lineage>
</organism>
<proteinExistence type="predicted"/>
<sequence length="261" mass="31078">MGEINYAPLIDDMVWSYSRIKAFVDCPYRFYLKYIRHIHGKEMFFASYGTFMHKLIETYFKEGKSPRQLTDIYLRDFKKEVVGRAPNKTVFGNYFTGGLQYLRSIHPFPYRPVAIEKKVDFKVNGIPFIGYIDFLGELDGSLYVVDNKSRVLKPRSKREKPTKTDEELDAYLKQLYLYSAAVEEEYGVRPRKLCFNCFRTDTFIEEPFLDKDYEGAKQWLAEMISEIRQESDFKPSCEFFKCTHLCEMQNECEYYQLLKKR</sequence>
<dbReference type="InterPro" id="IPR011604">
    <property type="entry name" value="PDDEXK-like_dom_sf"/>
</dbReference>
<dbReference type="Gene3D" id="3.90.320.10">
    <property type="match status" value="1"/>
</dbReference>
<dbReference type="SUPFAM" id="SSF52980">
    <property type="entry name" value="Restriction endonuclease-like"/>
    <property type="match status" value="1"/>
</dbReference>
<protein>
    <submittedName>
        <fullName evidence="2">PD-(D/E)XK nuclease superfamily protein</fullName>
    </submittedName>
</protein>
<dbReference type="InterPro" id="IPR038726">
    <property type="entry name" value="PDDEXK_AddAB-type"/>
</dbReference>
<dbReference type="Pfam" id="PF12705">
    <property type="entry name" value="PDDEXK_1"/>
    <property type="match status" value="1"/>
</dbReference>
<accession>A0A8S5QQM8</accession>
<name>A0A8S5QQM8_9CAUD</name>